<dbReference type="SUPFAM" id="SSF51905">
    <property type="entry name" value="FAD/NAD(P)-binding domain"/>
    <property type="match status" value="1"/>
</dbReference>
<evidence type="ECO:0000256" key="5">
    <source>
        <dbReference type="ARBA" id="ARBA00023002"/>
    </source>
</evidence>
<evidence type="ECO:0000256" key="2">
    <source>
        <dbReference type="ARBA" id="ARBA00010790"/>
    </source>
</evidence>
<organism evidence="7 8">
    <name type="scientific">Paenibacillus solisilvae</name>
    <dbReference type="NCBI Taxonomy" id="2486751"/>
    <lineage>
        <taxon>Bacteria</taxon>
        <taxon>Bacillati</taxon>
        <taxon>Bacillota</taxon>
        <taxon>Bacilli</taxon>
        <taxon>Bacillales</taxon>
        <taxon>Paenibacillaceae</taxon>
        <taxon>Paenibacillus</taxon>
    </lineage>
</organism>
<sequence length="184" mass="19496">MTSFVGTGAGGGAALWRLCEQWGNNGKKIGVIEAGFGRKDACVECGYAAHVHDRAGLAFPDSGNGVVLQHRFPKVEIHYSNTAEDLKILDIAEEALNRFAAALGFGTTHFGRQAIVAGDHESCTCRMGDDPATSATNRFGQIHGVSGLFVADNSVLPYLRSANPTLTTVALAIRTADYIIRTTA</sequence>
<dbReference type="PANTHER" id="PTHR42784">
    <property type="entry name" value="PYRANOSE 2-OXIDASE"/>
    <property type="match status" value="1"/>
</dbReference>
<comment type="cofactor">
    <cofactor evidence="1">
        <name>FAD</name>
        <dbReference type="ChEBI" id="CHEBI:57692"/>
    </cofactor>
</comment>
<evidence type="ECO:0000256" key="3">
    <source>
        <dbReference type="ARBA" id="ARBA00022630"/>
    </source>
</evidence>
<dbReference type="EMBL" id="JBHSOW010000032">
    <property type="protein sequence ID" value="MFC5649388.1"/>
    <property type="molecule type" value="Genomic_DNA"/>
</dbReference>
<keyword evidence="4" id="KW-0274">FAD</keyword>
<comment type="similarity">
    <text evidence="2">Belongs to the GMC oxidoreductase family.</text>
</comment>
<evidence type="ECO:0000256" key="4">
    <source>
        <dbReference type="ARBA" id="ARBA00022827"/>
    </source>
</evidence>
<reference evidence="8" key="1">
    <citation type="journal article" date="2019" name="Int. J. Syst. Evol. Microbiol.">
        <title>The Global Catalogue of Microorganisms (GCM) 10K type strain sequencing project: providing services to taxonomists for standard genome sequencing and annotation.</title>
        <authorList>
            <consortium name="The Broad Institute Genomics Platform"/>
            <consortium name="The Broad Institute Genome Sequencing Center for Infectious Disease"/>
            <person name="Wu L."/>
            <person name="Ma J."/>
        </authorList>
    </citation>
    <scope>NUCLEOTIDE SEQUENCE [LARGE SCALE GENOMIC DNA]</scope>
    <source>
        <strain evidence="8">CGMCC 1.3240</strain>
    </source>
</reference>
<dbReference type="Gene3D" id="3.50.50.60">
    <property type="entry name" value="FAD/NAD(P)-binding domain"/>
    <property type="match status" value="1"/>
</dbReference>
<keyword evidence="5" id="KW-0560">Oxidoreductase</keyword>
<gene>
    <name evidence="7" type="ORF">ACFPYJ_09630</name>
</gene>
<evidence type="ECO:0000313" key="7">
    <source>
        <dbReference type="EMBL" id="MFC5649388.1"/>
    </source>
</evidence>
<protein>
    <submittedName>
        <fullName evidence="7">GMC family oxidoreductase</fullName>
    </submittedName>
</protein>
<keyword evidence="8" id="KW-1185">Reference proteome</keyword>
<accession>A0ABW0VVB0</accession>
<proteinExistence type="inferred from homology"/>
<dbReference type="Proteomes" id="UP001596047">
    <property type="component" value="Unassembled WGS sequence"/>
</dbReference>
<evidence type="ECO:0000256" key="1">
    <source>
        <dbReference type="ARBA" id="ARBA00001974"/>
    </source>
</evidence>
<dbReference type="Pfam" id="PF05199">
    <property type="entry name" value="GMC_oxred_C"/>
    <property type="match status" value="1"/>
</dbReference>
<comment type="caution">
    <text evidence="7">The sequence shown here is derived from an EMBL/GenBank/DDBJ whole genome shotgun (WGS) entry which is preliminary data.</text>
</comment>
<evidence type="ECO:0000313" key="8">
    <source>
        <dbReference type="Proteomes" id="UP001596047"/>
    </source>
</evidence>
<feature type="domain" description="Glucose-methanol-choline oxidoreductase C-terminal" evidence="6">
    <location>
        <begin position="70"/>
        <end position="172"/>
    </location>
</feature>
<evidence type="ECO:0000259" key="6">
    <source>
        <dbReference type="Pfam" id="PF05199"/>
    </source>
</evidence>
<dbReference type="InterPro" id="IPR051473">
    <property type="entry name" value="P2Ox-like"/>
</dbReference>
<name>A0ABW0VVB0_9BACL</name>
<dbReference type="PANTHER" id="PTHR42784:SF1">
    <property type="entry name" value="PYRANOSE 2-OXIDASE"/>
    <property type="match status" value="1"/>
</dbReference>
<keyword evidence="3" id="KW-0285">Flavoprotein</keyword>
<dbReference type="InterPro" id="IPR036188">
    <property type="entry name" value="FAD/NAD-bd_sf"/>
</dbReference>
<dbReference type="RefSeq" id="WP_379187895.1">
    <property type="nucleotide sequence ID" value="NZ_JBHSOW010000032.1"/>
</dbReference>
<dbReference type="InterPro" id="IPR007867">
    <property type="entry name" value="GMC_OxRtase_C"/>
</dbReference>